<evidence type="ECO:0000313" key="2">
    <source>
        <dbReference type="EMBL" id="KAF2733283.1"/>
    </source>
</evidence>
<accession>A0A9P4QXY7</accession>
<gene>
    <name evidence="2" type="ORF">EJ04DRAFT_513279</name>
</gene>
<proteinExistence type="predicted"/>
<sequence>MHSPPSSHANSSCTRTPSPDTRTLDKSHTLSTTAPYNSVPSHHNSSSHTAPCTQDTTHTYPRTHPPGPGGSANRPWMRLRGRKEGR</sequence>
<feature type="region of interest" description="Disordered" evidence="1">
    <location>
        <begin position="1"/>
        <end position="86"/>
    </location>
</feature>
<keyword evidence="3" id="KW-1185">Reference proteome</keyword>
<comment type="caution">
    <text evidence="2">The sequence shown here is derived from an EMBL/GenBank/DDBJ whole genome shotgun (WGS) entry which is preliminary data.</text>
</comment>
<feature type="compositionally biased region" description="Polar residues" evidence="1">
    <location>
        <begin position="29"/>
        <end position="40"/>
    </location>
</feature>
<evidence type="ECO:0000313" key="3">
    <source>
        <dbReference type="Proteomes" id="UP000799444"/>
    </source>
</evidence>
<organism evidence="2 3">
    <name type="scientific">Polyplosphaeria fusca</name>
    <dbReference type="NCBI Taxonomy" id="682080"/>
    <lineage>
        <taxon>Eukaryota</taxon>
        <taxon>Fungi</taxon>
        <taxon>Dikarya</taxon>
        <taxon>Ascomycota</taxon>
        <taxon>Pezizomycotina</taxon>
        <taxon>Dothideomycetes</taxon>
        <taxon>Pleosporomycetidae</taxon>
        <taxon>Pleosporales</taxon>
        <taxon>Tetraplosphaeriaceae</taxon>
        <taxon>Polyplosphaeria</taxon>
    </lineage>
</organism>
<evidence type="ECO:0000256" key="1">
    <source>
        <dbReference type="SAM" id="MobiDB-lite"/>
    </source>
</evidence>
<protein>
    <submittedName>
        <fullName evidence="2">Uncharacterized protein</fullName>
    </submittedName>
</protein>
<name>A0A9P4QXY7_9PLEO</name>
<dbReference type="Proteomes" id="UP000799444">
    <property type="component" value="Unassembled WGS sequence"/>
</dbReference>
<dbReference type="EMBL" id="ML996163">
    <property type="protein sequence ID" value="KAF2733283.1"/>
    <property type="molecule type" value="Genomic_DNA"/>
</dbReference>
<dbReference type="AlphaFoldDB" id="A0A9P4QXY7"/>
<feature type="compositionally biased region" description="Basic residues" evidence="1">
    <location>
        <begin position="77"/>
        <end position="86"/>
    </location>
</feature>
<feature type="compositionally biased region" description="Polar residues" evidence="1">
    <location>
        <begin position="1"/>
        <end position="21"/>
    </location>
</feature>
<reference evidence="2" key="1">
    <citation type="journal article" date="2020" name="Stud. Mycol.">
        <title>101 Dothideomycetes genomes: a test case for predicting lifestyles and emergence of pathogens.</title>
        <authorList>
            <person name="Haridas S."/>
            <person name="Albert R."/>
            <person name="Binder M."/>
            <person name="Bloem J."/>
            <person name="Labutti K."/>
            <person name="Salamov A."/>
            <person name="Andreopoulos B."/>
            <person name="Baker S."/>
            <person name="Barry K."/>
            <person name="Bills G."/>
            <person name="Bluhm B."/>
            <person name="Cannon C."/>
            <person name="Castanera R."/>
            <person name="Culley D."/>
            <person name="Daum C."/>
            <person name="Ezra D."/>
            <person name="Gonzalez J."/>
            <person name="Henrissat B."/>
            <person name="Kuo A."/>
            <person name="Liang C."/>
            <person name="Lipzen A."/>
            <person name="Lutzoni F."/>
            <person name="Magnuson J."/>
            <person name="Mondo S."/>
            <person name="Nolan M."/>
            <person name="Ohm R."/>
            <person name="Pangilinan J."/>
            <person name="Park H.-J."/>
            <person name="Ramirez L."/>
            <person name="Alfaro M."/>
            <person name="Sun H."/>
            <person name="Tritt A."/>
            <person name="Yoshinaga Y."/>
            <person name="Zwiers L.-H."/>
            <person name="Turgeon B."/>
            <person name="Goodwin S."/>
            <person name="Spatafora J."/>
            <person name="Crous P."/>
            <person name="Grigoriev I."/>
        </authorList>
    </citation>
    <scope>NUCLEOTIDE SEQUENCE</scope>
    <source>
        <strain evidence="2">CBS 125425</strain>
    </source>
</reference>
<feature type="compositionally biased region" description="Polar residues" evidence="1">
    <location>
        <begin position="49"/>
        <end position="60"/>
    </location>
</feature>